<evidence type="ECO:0000313" key="1">
    <source>
        <dbReference type="EMBL" id="MBJ6724885.1"/>
    </source>
</evidence>
<name>A0A8J7LVD9_9BACT</name>
<sequence>MDLKTAVKTFKPVTGKVMRRLSQDNIISFPLDDADQRLLSSLSHIWRHDWYVSQMNKSFRPDKRAAMLAFPEFGKIERYILSTYLNLKPRMKVSVTEMADRIHEFFEVEYPLSKIKRVRQIAYNLRRRSREESCKRTMIQLALLEESKEKNSRERLSFSPDKLSK</sequence>
<evidence type="ECO:0000313" key="2">
    <source>
        <dbReference type="Proteomes" id="UP000636888"/>
    </source>
</evidence>
<dbReference type="EMBL" id="JAEMHM010000006">
    <property type="protein sequence ID" value="MBJ6724885.1"/>
    <property type="molecule type" value="Genomic_DNA"/>
</dbReference>
<proteinExistence type="predicted"/>
<organism evidence="1 2">
    <name type="scientific">Geomesophilobacter sediminis</name>
    <dbReference type="NCBI Taxonomy" id="2798584"/>
    <lineage>
        <taxon>Bacteria</taxon>
        <taxon>Pseudomonadati</taxon>
        <taxon>Thermodesulfobacteriota</taxon>
        <taxon>Desulfuromonadia</taxon>
        <taxon>Geobacterales</taxon>
        <taxon>Geobacteraceae</taxon>
        <taxon>Geomesophilobacter</taxon>
    </lineage>
</organism>
<accession>A0A8J7LVD9</accession>
<gene>
    <name evidence="1" type="ORF">JFN93_09220</name>
</gene>
<dbReference type="RefSeq" id="WP_199383770.1">
    <property type="nucleotide sequence ID" value="NZ_JAEMHM010000006.1"/>
</dbReference>
<keyword evidence="2" id="KW-1185">Reference proteome</keyword>
<comment type="caution">
    <text evidence="1">The sequence shown here is derived from an EMBL/GenBank/DDBJ whole genome shotgun (WGS) entry which is preliminary data.</text>
</comment>
<protein>
    <submittedName>
        <fullName evidence="1">Uncharacterized protein</fullName>
    </submittedName>
</protein>
<dbReference type="AlphaFoldDB" id="A0A8J7LVD9"/>
<dbReference type="Proteomes" id="UP000636888">
    <property type="component" value="Unassembled WGS sequence"/>
</dbReference>
<reference evidence="1" key="1">
    <citation type="submission" date="2020-12" db="EMBL/GenBank/DDBJ databases">
        <title>Geomonas sp. Red875, isolated from river sediment.</title>
        <authorList>
            <person name="Xu Z."/>
            <person name="Zhang Z."/>
            <person name="Masuda Y."/>
            <person name="Itoh H."/>
            <person name="Senoo K."/>
        </authorList>
    </citation>
    <scope>NUCLEOTIDE SEQUENCE</scope>
    <source>
        <strain evidence="1">Red875</strain>
    </source>
</reference>